<dbReference type="OrthoDB" id="10015443at2"/>
<dbReference type="AlphaFoldDB" id="A0A2P6MER7"/>
<gene>
    <name evidence="1" type="ORF">C6I21_12915</name>
</gene>
<organism evidence="1 2">
    <name type="scientific">Alkalicoccus urumqiensis</name>
    <name type="common">Bacillus urumqiensis</name>
    <dbReference type="NCBI Taxonomy" id="1548213"/>
    <lineage>
        <taxon>Bacteria</taxon>
        <taxon>Bacillati</taxon>
        <taxon>Bacillota</taxon>
        <taxon>Bacilli</taxon>
        <taxon>Bacillales</taxon>
        <taxon>Bacillaceae</taxon>
        <taxon>Alkalicoccus</taxon>
    </lineage>
</organism>
<sequence>MIQMIGISSAHSGAGGSTASRNIASALASAGYRTLLVRETPVPVDVSIQEWDQKHPLLTLFGACGDAHYVRSWAERRKASFVIIDMDPVLESGWSGVLDDVVIVTAPDDPSLTEADRQYGTWESFKKPYLLLNKLDSEEDGEKELFLEAAYPGCFLGSVLYDSSFPFEEKDISLFAGEENGQRYRHIARQLKDGRIRPFFAVYKKKPSLLSRVLLRA</sequence>
<dbReference type="RefSeq" id="WP_105959900.1">
    <property type="nucleotide sequence ID" value="NZ_PVNS01000012.1"/>
</dbReference>
<reference evidence="1 2" key="1">
    <citation type="submission" date="2018-03" db="EMBL/GenBank/DDBJ databases">
        <title>Bacillus urumqiensis sp. nov., a moderately haloalkaliphilic bacterium isolated from a salt lake.</title>
        <authorList>
            <person name="Zhao B."/>
            <person name="Liao Z."/>
        </authorList>
    </citation>
    <scope>NUCLEOTIDE SEQUENCE [LARGE SCALE GENOMIC DNA]</scope>
    <source>
        <strain evidence="1 2">BZ-SZ-XJ18</strain>
    </source>
</reference>
<dbReference type="Proteomes" id="UP000243650">
    <property type="component" value="Unassembled WGS sequence"/>
</dbReference>
<dbReference type="SUPFAM" id="SSF52540">
    <property type="entry name" value="P-loop containing nucleoside triphosphate hydrolases"/>
    <property type="match status" value="1"/>
</dbReference>
<dbReference type="EMBL" id="PVNS01000012">
    <property type="protein sequence ID" value="PRO64805.1"/>
    <property type="molecule type" value="Genomic_DNA"/>
</dbReference>
<protein>
    <recommendedName>
        <fullName evidence="3">CobQ/CobB/MinD/ParA nucleotide binding domain-containing protein</fullName>
    </recommendedName>
</protein>
<dbReference type="Gene3D" id="3.40.50.300">
    <property type="entry name" value="P-loop containing nucleotide triphosphate hydrolases"/>
    <property type="match status" value="2"/>
</dbReference>
<accession>A0A2P6MER7</accession>
<evidence type="ECO:0000313" key="1">
    <source>
        <dbReference type="EMBL" id="PRO64805.1"/>
    </source>
</evidence>
<keyword evidence="2" id="KW-1185">Reference proteome</keyword>
<name>A0A2P6MER7_ALKUR</name>
<proteinExistence type="predicted"/>
<comment type="caution">
    <text evidence="1">The sequence shown here is derived from an EMBL/GenBank/DDBJ whole genome shotgun (WGS) entry which is preliminary data.</text>
</comment>
<evidence type="ECO:0008006" key="3">
    <source>
        <dbReference type="Google" id="ProtNLM"/>
    </source>
</evidence>
<evidence type="ECO:0000313" key="2">
    <source>
        <dbReference type="Proteomes" id="UP000243650"/>
    </source>
</evidence>
<dbReference type="InterPro" id="IPR027417">
    <property type="entry name" value="P-loop_NTPase"/>
</dbReference>